<evidence type="ECO:0000313" key="1">
    <source>
        <dbReference type="EMBL" id="MCH79866.1"/>
    </source>
</evidence>
<name>A0A392LY52_9FABA</name>
<reference evidence="1 2" key="1">
    <citation type="journal article" date="2018" name="Front. Plant Sci.">
        <title>Red Clover (Trifolium pratense) and Zigzag Clover (T. medium) - A Picture of Genomic Similarities and Differences.</title>
        <authorList>
            <person name="Dluhosova J."/>
            <person name="Istvanek J."/>
            <person name="Nedelnik J."/>
            <person name="Repkova J."/>
        </authorList>
    </citation>
    <scope>NUCLEOTIDE SEQUENCE [LARGE SCALE GENOMIC DNA]</scope>
    <source>
        <strain evidence="2">cv. 10/8</strain>
        <tissue evidence="1">Leaf</tissue>
    </source>
</reference>
<dbReference type="AlphaFoldDB" id="A0A392LY52"/>
<accession>A0A392LY52</accession>
<organism evidence="1 2">
    <name type="scientific">Trifolium medium</name>
    <dbReference type="NCBI Taxonomy" id="97028"/>
    <lineage>
        <taxon>Eukaryota</taxon>
        <taxon>Viridiplantae</taxon>
        <taxon>Streptophyta</taxon>
        <taxon>Embryophyta</taxon>
        <taxon>Tracheophyta</taxon>
        <taxon>Spermatophyta</taxon>
        <taxon>Magnoliopsida</taxon>
        <taxon>eudicotyledons</taxon>
        <taxon>Gunneridae</taxon>
        <taxon>Pentapetalae</taxon>
        <taxon>rosids</taxon>
        <taxon>fabids</taxon>
        <taxon>Fabales</taxon>
        <taxon>Fabaceae</taxon>
        <taxon>Papilionoideae</taxon>
        <taxon>50 kb inversion clade</taxon>
        <taxon>NPAAA clade</taxon>
        <taxon>Hologalegina</taxon>
        <taxon>IRL clade</taxon>
        <taxon>Trifolieae</taxon>
        <taxon>Trifolium</taxon>
    </lineage>
</organism>
<dbReference type="EMBL" id="LXQA010000445">
    <property type="protein sequence ID" value="MCH79866.1"/>
    <property type="molecule type" value="Genomic_DNA"/>
</dbReference>
<comment type="caution">
    <text evidence="1">The sequence shown here is derived from an EMBL/GenBank/DDBJ whole genome shotgun (WGS) entry which is preliminary data.</text>
</comment>
<evidence type="ECO:0000313" key="2">
    <source>
        <dbReference type="Proteomes" id="UP000265520"/>
    </source>
</evidence>
<gene>
    <name evidence="1" type="ORF">A2U01_0000626</name>
</gene>
<proteinExistence type="predicted"/>
<dbReference type="Proteomes" id="UP000265520">
    <property type="component" value="Unassembled WGS sequence"/>
</dbReference>
<keyword evidence="2" id="KW-1185">Reference proteome</keyword>
<sequence>MAWATTVGVHWEKIEAEYNVEWAKLTYLDGPGYTVLDRMEAKLDLRRKYFSGSSSHGVQNSLEKTQALPCSSQITSSMVESNKQHNLRMAEYAREIQESSAKILKL</sequence>
<protein>
    <submittedName>
        <fullName evidence="1">Uncharacterized protein</fullName>
    </submittedName>
</protein>